<dbReference type="AlphaFoldDB" id="A0A7W7CA93"/>
<evidence type="ECO:0000313" key="2">
    <source>
        <dbReference type="Proteomes" id="UP000533598"/>
    </source>
</evidence>
<dbReference type="EMBL" id="JACHMH010000001">
    <property type="protein sequence ID" value="MBB4677429.1"/>
    <property type="molecule type" value="Genomic_DNA"/>
</dbReference>
<name>A0A7W7CA93_9PSEU</name>
<protein>
    <submittedName>
        <fullName evidence="1">Uncharacterized protein</fullName>
    </submittedName>
</protein>
<evidence type="ECO:0000313" key="1">
    <source>
        <dbReference type="EMBL" id="MBB4677429.1"/>
    </source>
</evidence>
<reference evidence="1 2" key="1">
    <citation type="submission" date="2020-08" db="EMBL/GenBank/DDBJ databases">
        <title>Sequencing the genomes of 1000 actinobacteria strains.</title>
        <authorList>
            <person name="Klenk H.-P."/>
        </authorList>
    </citation>
    <scope>NUCLEOTIDE SEQUENCE [LARGE SCALE GENOMIC DNA]</scope>
    <source>
        <strain evidence="1 2">DSM 44230</strain>
    </source>
</reference>
<comment type="caution">
    <text evidence="1">The sequence shown here is derived from an EMBL/GenBank/DDBJ whole genome shotgun (WGS) entry which is preliminary data.</text>
</comment>
<dbReference type="RefSeq" id="WP_185003379.1">
    <property type="nucleotide sequence ID" value="NZ_BAAAUI010000035.1"/>
</dbReference>
<gene>
    <name evidence="1" type="ORF">HNR67_003547</name>
</gene>
<sequence length="168" mass="18235">MDTNADARRYTELMPQNGSVSDTAQQLLAQLGYVELHFDGRTSLVGAELTDPGTVGWHATATINVWPSDAPEERWHALPGVSLISTDHGDGGRELVMFEADGLVVDLVQVEDPTETLDARSEDYARFIPLFGEGRTLSSADLADDLADRLECLGSQVVIIDRVRLAPA</sequence>
<accession>A0A7W7CA93</accession>
<organism evidence="1 2">
    <name type="scientific">Crossiella cryophila</name>
    <dbReference type="NCBI Taxonomy" id="43355"/>
    <lineage>
        <taxon>Bacteria</taxon>
        <taxon>Bacillati</taxon>
        <taxon>Actinomycetota</taxon>
        <taxon>Actinomycetes</taxon>
        <taxon>Pseudonocardiales</taxon>
        <taxon>Pseudonocardiaceae</taxon>
        <taxon>Crossiella</taxon>
    </lineage>
</organism>
<proteinExistence type="predicted"/>
<dbReference type="Proteomes" id="UP000533598">
    <property type="component" value="Unassembled WGS sequence"/>
</dbReference>
<keyword evidence="2" id="KW-1185">Reference proteome</keyword>